<keyword evidence="2" id="KW-1185">Reference proteome</keyword>
<comment type="caution">
    <text evidence="1">The sequence shown here is derived from an EMBL/GenBank/DDBJ whole genome shotgun (WGS) entry which is preliminary data.</text>
</comment>
<organism evidence="1 2">
    <name type="scientific">Nocardioides fonticola</name>
    <dbReference type="NCBI Taxonomy" id="450363"/>
    <lineage>
        <taxon>Bacteria</taxon>
        <taxon>Bacillati</taxon>
        <taxon>Actinomycetota</taxon>
        <taxon>Actinomycetes</taxon>
        <taxon>Propionibacteriales</taxon>
        <taxon>Nocardioidaceae</taxon>
        <taxon>Nocardioides</taxon>
    </lineage>
</organism>
<evidence type="ECO:0000313" key="2">
    <source>
        <dbReference type="Proteomes" id="UP001501495"/>
    </source>
</evidence>
<sequence>MPAPTTMIGSTAVSLPAASKAPVPGPLFELVFYSRGVGASDRFLFRAIDPRPVWIDLRGSLGHGPVLLGLLVEWRSRERPGRPAVWEGLVVWASGGGELPWALSMRWISADDLRPIEVAMPADLAARPPRPPDPRRNLPRR</sequence>
<dbReference type="EMBL" id="BAAAZH010000010">
    <property type="protein sequence ID" value="GAA4114452.1"/>
    <property type="molecule type" value="Genomic_DNA"/>
</dbReference>
<reference evidence="2" key="1">
    <citation type="journal article" date="2019" name="Int. J. Syst. Evol. Microbiol.">
        <title>The Global Catalogue of Microorganisms (GCM) 10K type strain sequencing project: providing services to taxonomists for standard genome sequencing and annotation.</title>
        <authorList>
            <consortium name="The Broad Institute Genomics Platform"/>
            <consortium name="The Broad Institute Genome Sequencing Center for Infectious Disease"/>
            <person name="Wu L."/>
            <person name="Ma J."/>
        </authorList>
    </citation>
    <scope>NUCLEOTIDE SEQUENCE [LARGE SCALE GENOMIC DNA]</scope>
    <source>
        <strain evidence="2">JCM 16703</strain>
    </source>
</reference>
<evidence type="ECO:0000313" key="1">
    <source>
        <dbReference type="EMBL" id="GAA4114452.1"/>
    </source>
</evidence>
<proteinExistence type="predicted"/>
<accession>A0ABP7XGC4</accession>
<dbReference type="Proteomes" id="UP001501495">
    <property type="component" value="Unassembled WGS sequence"/>
</dbReference>
<protein>
    <submittedName>
        <fullName evidence="1">Uncharacterized protein</fullName>
    </submittedName>
</protein>
<gene>
    <name evidence="1" type="ORF">GCM10022215_12560</name>
</gene>
<name>A0ABP7XGC4_9ACTN</name>